<feature type="domain" description="6-phosphogluconate dehydrogenase NADP-binding" evidence="1">
    <location>
        <begin position="4"/>
        <end position="170"/>
    </location>
</feature>
<dbReference type="Pfam" id="PF14833">
    <property type="entry name" value="NAD_binding_11"/>
    <property type="match status" value="1"/>
</dbReference>
<feature type="domain" description="3-hydroxyisobutyrate dehydrogenase-like NAD-binding" evidence="2">
    <location>
        <begin position="182"/>
        <end position="302"/>
    </location>
</feature>
<reference evidence="3" key="1">
    <citation type="journal article" date="2021" name="Sci. Rep.">
        <title>Diploid genomic architecture of Nitzschia inconspicua, an elite biomass production diatom.</title>
        <authorList>
            <person name="Oliver A."/>
            <person name="Podell S."/>
            <person name="Pinowska A."/>
            <person name="Traller J.C."/>
            <person name="Smith S.R."/>
            <person name="McClure R."/>
            <person name="Beliaev A."/>
            <person name="Bohutskyi P."/>
            <person name="Hill E.A."/>
            <person name="Rabines A."/>
            <person name="Zheng H."/>
            <person name="Allen L.Z."/>
            <person name="Kuo A."/>
            <person name="Grigoriev I.V."/>
            <person name="Allen A.E."/>
            <person name="Hazlebeck D."/>
            <person name="Allen E.E."/>
        </authorList>
    </citation>
    <scope>NUCLEOTIDE SEQUENCE</scope>
    <source>
        <strain evidence="3">Hildebrandi</strain>
    </source>
</reference>
<evidence type="ECO:0000313" key="4">
    <source>
        <dbReference type="Proteomes" id="UP000693970"/>
    </source>
</evidence>
<dbReference type="PANTHER" id="PTHR43060:SF17">
    <property type="entry name" value="L-THREONATE DEHYDROGENASE"/>
    <property type="match status" value="1"/>
</dbReference>
<reference evidence="3" key="2">
    <citation type="submission" date="2021-04" db="EMBL/GenBank/DDBJ databases">
        <authorList>
            <person name="Podell S."/>
        </authorList>
    </citation>
    <scope>NUCLEOTIDE SEQUENCE</scope>
    <source>
        <strain evidence="3">Hildebrandi</strain>
    </source>
</reference>
<evidence type="ECO:0000313" key="3">
    <source>
        <dbReference type="EMBL" id="KAG7356200.1"/>
    </source>
</evidence>
<dbReference type="InterPro" id="IPR029154">
    <property type="entry name" value="HIBADH-like_NADP-bd"/>
</dbReference>
<gene>
    <name evidence="3" type="ORF">IV203_000886</name>
</gene>
<protein>
    <submittedName>
        <fullName evidence="3">3-hydroxyisobutyrate dehydrogenase</fullName>
    </submittedName>
</protein>
<dbReference type="GO" id="GO:0050661">
    <property type="term" value="F:NADP binding"/>
    <property type="evidence" value="ECO:0007669"/>
    <property type="project" value="InterPro"/>
</dbReference>
<dbReference type="AlphaFoldDB" id="A0A9K3PQF9"/>
<organism evidence="3 4">
    <name type="scientific">Nitzschia inconspicua</name>
    <dbReference type="NCBI Taxonomy" id="303405"/>
    <lineage>
        <taxon>Eukaryota</taxon>
        <taxon>Sar</taxon>
        <taxon>Stramenopiles</taxon>
        <taxon>Ochrophyta</taxon>
        <taxon>Bacillariophyta</taxon>
        <taxon>Bacillariophyceae</taxon>
        <taxon>Bacillariophycidae</taxon>
        <taxon>Bacillariales</taxon>
        <taxon>Bacillariaceae</taxon>
        <taxon>Nitzschia</taxon>
    </lineage>
</organism>
<dbReference type="EMBL" id="JAGRRH010000015">
    <property type="protein sequence ID" value="KAG7356200.1"/>
    <property type="molecule type" value="Genomic_DNA"/>
</dbReference>
<dbReference type="Pfam" id="PF03446">
    <property type="entry name" value="NAD_binding_2"/>
    <property type="match status" value="1"/>
</dbReference>
<dbReference type="Proteomes" id="UP000693970">
    <property type="component" value="Unassembled WGS sequence"/>
</dbReference>
<dbReference type="PANTHER" id="PTHR43060">
    <property type="entry name" value="3-HYDROXYISOBUTYRATE DEHYDROGENASE-LIKE 1, MITOCHONDRIAL-RELATED"/>
    <property type="match status" value="1"/>
</dbReference>
<evidence type="ECO:0000259" key="1">
    <source>
        <dbReference type="Pfam" id="PF03446"/>
    </source>
</evidence>
<dbReference type="InterPro" id="IPR006115">
    <property type="entry name" value="6PGDH_NADP-bd"/>
</dbReference>
<name>A0A9K3PQF9_9STRA</name>
<keyword evidence="4" id="KW-1185">Reference proteome</keyword>
<accession>A0A9K3PQF9</accession>
<comment type="caution">
    <text evidence="3">The sequence shown here is derived from an EMBL/GenBank/DDBJ whole genome shotgun (WGS) entry which is preliminary data.</text>
</comment>
<proteinExistence type="predicted"/>
<dbReference type="GO" id="GO:0051287">
    <property type="term" value="F:NAD binding"/>
    <property type="evidence" value="ECO:0007669"/>
    <property type="project" value="InterPro"/>
</dbReference>
<dbReference type="OrthoDB" id="48988at2759"/>
<evidence type="ECO:0000259" key="2">
    <source>
        <dbReference type="Pfam" id="PF14833"/>
    </source>
</evidence>
<sequence>MSSVVVVGIGAMGGGMARALLDSSVTSTVTGYDKNLAAVEAFYRESVHVNKNAGDNPPVSLKDAILLPVDFVILSLVNESQCEAVCFGETEQHSLVNIMEKGSCVILTSTVTATWARTAGEKFRNKGIFFVDCPVSGGPTRAREGDLTMIASGDDQSLGMSKPLLNALGRDGDVHIIDGGAGAGSTVKCVHQLLAGVHICVAAEAMAMAAKAGLDVEQLYRIVNGAAGASWMFTDRGKRMLEIDPEVKSALNIFVKDLGIVYEESKKLQVPIPIASAALQQFISGQSLGLGGLDDSQVVKVYENVTKVPVAGHVVSKESNEVVFSNDYVKVCQSKTDVISENDITVNAINKLTIHLKIASVTIQILNSPPNLKGTFDFDESTLEDGEATDQFQVYKQNLEPGDMIESNYPFFYLTIAASHGTLEQKSRGGPLWTKTTREGDVEFKEPSGQIQILNSGMESFARYIVRLS</sequence>